<keyword evidence="3" id="KW-1185">Reference proteome</keyword>
<evidence type="ECO:0000313" key="3">
    <source>
        <dbReference type="Proteomes" id="UP000198346"/>
    </source>
</evidence>
<keyword evidence="1" id="KW-0812">Transmembrane</keyword>
<dbReference type="EMBL" id="FZQA01000002">
    <property type="protein sequence ID" value="SNT72250.1"/>
    <property type="molecule type" value="Genomic_DNA"/>
</dbReference>
<dbReference type="OrthoDB" id="9815686at2"/>
<gene>
    <name evidence="2" type="ORF">SAMN06297382_1288</name>
</gene>
<organism evidence="2 3">
    <name type="scientific">Amphiplicatus metriothermophilus</name>
    <dbReference type="NCBI Taxonomy" id="1519374"/>
    <lineage>
        <taxon>Bacteria</taxon>
        <taxon>Pseudomonadati</taxon>
        <taxon>Pseudomonadota</taxon>
        <taxon>Alphaproteobacteria</taxon>
        <taxon>Parvularculales</taxon>
        <taxon>Parvularculaceae</taxon>
        <taxon>Amphiplicatus</taxon>
    </lineage>
</organism>
<keyword evidence="1" id="KW-0472">Membrane</keyword>
<protein>
    <submittedName>
        <fullName evidence="2">Uncharacterized membrane protein</fullName>
    </submittedName>
</protein>
<sequence length="136" mass="14442">MNLAPILVAPIQIQIHLVSAVAAFLLGAVILLNRKGTRFHKMLGWTYVLLMTVVAVSAVFIRRPEGAGWSVNGYTPIHLFVVLTAVSLPLALFHIRRGNVKGHAGSMIGLFVGGLVIAGALTLLPGRIMHAVVFGG</sequence>
<evidence type="ECO:0000313" key="2">
    <source>
        <dbReference type="EMBL" id="SNT72250.1"/>
    </source>
</evidence>
<feature type="transmembrane region" description="Helical" evidence="1">
    <location>
        <begin position="6"/>
        <end position="32"/>
    </location>
</feature>
<keyword evidence="1" id="KW-1133">Transmembrane helix</keyword>
<dbReference type="Pfam" id="PF10067">
    <property type="entry name" value="DUF2306"/>
    <property type="match status" value="1"/>
</dbReference>
<reference evidence="2 3" key="1">
    <citation type="submission" date="2017-07" db="EMBL/GenBank/DDBJ databases">
        <authorList>
            <person name="Sun Z.S."/>
            <person name="Albrecht U."/>
            <person name="Echele G."/>
            <person name="Lee C.C."/>
        </authorList>
    </citation>
    <scope>NUCLEOTIDE SEQUENCE [LARGE SCALE GENOMIC DNA]</scope>
    <source>
        <strain evidence="2 3">CGMCC 1.12710</strain>
    </source>
</reference>
<name>A0A239PQ33_9PROT</name>
<dbReference type="RefSeq" id="WP_159462432.1">
    <property type="nucleotide sequence ID" value="NZ_FZQA01000002.1"/>
</dbReference>
<dbReference type="AlphaFoldDB" id="A0A239PQ33"/>
<feature type="transmembrane region" description="Helical" evidence="1">
    <location>
        <begin position="44"/>
        <end position="61"/>
    </location>
</feature>
<dbReference type="Proteomes" id="UP000198346">
    <property type="component" value="Unassembled WGS sequence"/>
</dbReference>
<evidence type="ECO:0000256" key="1">
    <source>
        <dbReference type="SAM" id="Phobius"/>
    </source>
</evidence>
<accession>A0A239PQ33</accession>
<feature type="transmembrane region" description="Helical" evidence="1">
    <location>
        <begin position="73"/>
        <end position="95"/>
    </location>
</feature>
<proteinExistence type="predicted"/>
<feature type="transmembrane region" description="Helical" evidence="1">
    <location>
        <begin position="107"/>
        <end position="128"/>
    </location>
</feature>
<dbReference type="InterPro" id="IPR018750">
    <property type="entry name" value="DUF2306_membrane"/>
</dbReference>